<dbReference type="InterPro" id="IPR029044">
    <property type="entry name" value="Nucleotide-diphossugar_trans"/>
</dbReference>
<dbReference type="Gene3D" id="3.90.550.10">
    <property type="entry name" value="Spore Coat Polysaccharide Biosynthesis Protein SpsA, Chain A"/>
    <property type="match status" value="1"/>
</dbReference>
<protein>
    <recommendedName>
        <fullName evidence="3">Glycosyltransferase</fullName>
    </recommendedName>
</protein>
<dbReference type="Proteomes" id="UP000198756">
    <property type="component" value="Unassembled WGS sequence"/>
</dbReference>
<dbReference type="RefSeq" id="WP_092728649.1">
    <property type="nucleotide sequence ID" value="NZ_FMXE01000005.1"/>
</dbReference>
<proteinExistence type="predicted"/>
<dbReference type="SUPFAM" id="SSF53448">
    <property type="entry name" value="Nucleotide-diphospho-sugar transferases"/>
    <property type="match status" value="1"/>
</dbReference>
<name>A0A1G5VZF8_9BACT</name>
<dbReference type="STRING" id="279824.SAMN03080617_00791"/>
<sequence>MNRAALIIFQKNAVLGKVKTRLAASIGDEQALEVYRWLTDYTHEIVKKLEVDKFLFYSDYIPENPEGNLEGYQLEVQSGTNLGERMKNAFAHLFAKGYSSVAIIGTDCPDLTGRDLNSAFLALSQSDLVVGPAKDGGYYLLGMSKFIPEIFNNIPWSTSRVLELTLNLADKLNLDYEFLQILSDIDNLEDWNQFNTRKQITHE</sequence>
<dbReference type="PANTHER" id="PTHR36529:SF1">
    <property type="entry name" value="GLYCOSYLTRANSFERASE"/>
    <property type="match status" value="1"/>
</dbReference>
<gene>
    <name evidence="1" type="ORF">SAMN03080617_00791</name>
</gene>
<evidence type="ECO:0000313" key="2">
    <source>
        <dbReference type="Proteomes" id="UP000198756"/>
    </source>
</evidence>
<dbReference type="AlphaFoldDB" id="A0A1G5VZF8"/>
<reference evidence="2" key="1">
    <citation type="submission" date="2016-10" db="EMBL/GenBank/DDBJ databases">
        <authorList>
            <person name="Varghese N."/>
            <person name="Submissions S."/>
        </authorList>
    </citation>
    <scope>NUCLEOTIDE SEQUENCE [LARGE SCALE GENOMIC DNA]</scope>
    <source>
        <strain evidence="2">DSM 22703</strain>
    </source>
</reference>
<dbReference type="OrthoDB" id="9798250at2"/>
<dbReference type="PANTHER" id="PTHR36529">
    <property type="entry name" value="SLL1095 PROTEIN"/>
    <property type="match status" value="1"/>
</dbReference>
<evidence type="ECO:0000313" key="1">
    <source>
        <dbReference type="EMBL" id="SDA51270.1"/>
    </source>
</evidence>
<organism evidence="1 2">
    <name type="scientific">Algoriphagus alkaliphilus</name>
    <dbReference type="NCBI Taxonomy" id="279824"/>
    <lineage>
        <taxon>Bacteria</taxon>
        <taxon>Pseudomonadati</taxon>
        <taxon>Bacteroidota</taxon>
        <taxon>Cytophagia</taxon>
        <taxon>Cytophagales</taxon>
        <taxon>Cyclobacteriaceae</taxon>
        <taxon>Algoriphagus</taxon>
    </lineage>
</organism>
<dbReference type="InterPro" id="IPR018641">
    <property type="entry name" value="Trfase_1_rSAM/seldom-assoc"/>
</dbReference>
<dbReference type="NCBIfam" id="TIGR04282">
    <property type="entry name" value="glyco_like_cofC"/>
    <property type="match status" value="1"/>
</dbReference>
<evidence type="ECO:0008006" key="3">
    <source>
        <dbReference type="Google" id="ProtNLM"/>
    </source>
</evidence>
<keyword evidence="2" id="KW-1185">Reference proteome</keyword>
<dbReference type="EMBL" id="FMXE01000005">
    <property type="protein sequence ID" value="SDA51270.1"/>
    <property type="molecule type" value="Genomic_DNA"/>
</dbReference>
<dbReference type="Pfam" id="PF09837">
    <property type="entry name" value="DUF2064"/>
    <property type="match status" value="1"/>
</dbReference>
<accession>A0A1G5VZF8</accession>